<organism evidence="2 3">
    <name type="scientific">Solanum tuberosum</name>
    <name type="common">Potato</name>
    <dbReference type="NCBI Taxonomy" id="4113"/>
    <lineage>
        <taxon>Eukaryota</taxon>
        <taxon>Viridiplantae</taxon>
        <taxon>Streptophyta</taxon>
        <taxon>Embryophyta</taxon>
        <taxon>Tracheophyta</taxon>
        <taxon>Spermatophyta</taxon>
        <taxon>Magnoliopsida</taxon>
        <taxon>eudicotyledons</taxon>
        <taxon>Gunneridae</taxon>
        <taxon>Pentapetalae</taxon>
        <taxon>asterids</taxon>
        <taxon>lamiids</taxon>
        <taxon>Solanales</taxon>
        <taxon>Solanaceae</taxon>
        <taxon>Solanoideae</taxon>
        <taxon>Solaneae</taxon>
        <taxon>Solanum</taxon>
    </lineage>
</organism>
<dbReference type="EnsemblPlants" id="PGSC0003DMT400086767">
    <property type="protein sequence ID" value="PGSC0003DMT400086767"/>
    <property type="gene ID" value="PGSC0003DMG400036338"/>
</dbReference>
<dbReference type="Proteomes" id="UP000011115">
    <property type="component" value="Unassembled WGS sequence"/>
</dbReference>
<feature type="compositionally biased region" description="Polar residues" evidence="1">
    <location>
        <begin position="44"/>
        <end position="61"/>
    </location>
</feature>
<proteinExistence type="predicted"/>
<dbReference type="PaxDb" id="4113-PGSC0003DMT400086767"/>
<protein>
    <recommendedName>
        <fullName evidence="4">Gag-pol polyprotein</fullName>
    </recommendedName>
</protein>
<sequence length="160" mass="17670">MGSLRRTLESVLDSQTRRGPMPRRSIHACGWASVEQVLEPKPRFTSTGRGSNHGPSVDMNTRKANARRMKGDNVNEEAPQANQAPINPLAMLDVEVRSTFQILAQALTTQAQAVTAQANRDVVTHVNSAASRVRDFARINPPEFHGSKVEKDPQEFVEEV</sequence>
<evidence type="ECO:0000313" key="2">
    <source>
        <dbReference type="EnsemblPlants" id="PGSC0003DMT400086767"/>
    </source>
</evidence>
<name>M1DCG0_SOLTU</name>
<keyword evidence="3" id="KW-1185">Reference proteome</keyword>
<dbReference type="InParanoid" id="M1DCG0"/>
<evidence type="ECO:0008006" key="4">
    <source>
        <dbReference type="Google" id="ProtNLM"/>
    </source>
</evidence>
<dbReference type="HOGENOM" id="CLU_1411005_0_0_1"/>
<reference evidence="2" key="2">
    <citation type="submission" date="2015-06" db="UniProtKB">
        <authorList>
            <consortium name="EnsemblPlants"/>
        </authorList>
    </citation>
    <scope>IDENTIFICATION</scope>
    <source>
        <strain evidence="2">DM1-3 516 R44</strain>
    </source>
</reference>
<reference evidence="3" key="1">
    <citation type="journal article" date="2011" name="Nature">
        <title>Genome sequence and analysis of the tuber crop potato.</title>
        <authorList>
            <consortium name="The Potato Genome Sequencing Consortium"/>
        </authorList>
    </citation>
    <scope>NUCLEOTIDE SEQUENCE [LARGE SCALE GENOMIC DNA]</scope>
    <source>
        <strain evidence="3">cv. DM1-3 516 R44</strain>
    </source>
</reference>
<dbReference type="AlphaFoldDB" id="M1DCG0"/>
<accession>M1DCG0</accession>
<feature type="region of interest" description="Disordered" evidence="1">
    <location>
        <begin position="40"/>
        <end position="61"/>
    </location>
</feature>
<feature type="region of interest" description="Disordered" evidence="1">
    <location>
        <begin position="1"/>
        <end position="24"/>
    </location>
</feature>
<evidence type="ECO:0000256" key="1">
    <source>
        <dbReference type="SAM" id="MobiDB-lite"/>
    </source>
</evidence>
<dbReference type="Gramene" id="PGSC0003DMT400086767">
    <property type="protein sequence ID" value="PGSC0003DMT400086767"/>
    <property type="gene ID" value="PGSC0003DMG400036338"/>
</dbReference>
<evidence type="ECO:0000313" key="3">
    <source>
        <dbReference type="Proteomes" id="UP000011115"/>
    </source>
</evidence>